<dbReference type="EMBL" id="JAHRIN010050468">
    <property type="protein sequence ID" value="MEQ2208331.1"/>
    <property type="molecule type" value="Genomic_DNA"/>
</dbReference>
<gene>
    <name evidence="6" type="ORF">XENOCAPTIV_023995</name>
</gene>
<dbReference type="Proteomes" id="UP001434883">
    <property type="component" value="Unassembled WGS sequence"/>
</dbReference>
<evidence type="ECO:0000256" key="2">
    <source>
        <dbReference type="ARBA" id="ARBA00022737"/>
    </source>
</evidence>
<feature type="non-terminal residue" evidence="6">
    <location>
        <position position="1"/>
    </location>
</feature>
<feature type="domain" description="Calx-beta" evidence="5">
    <location>
        <begin position="136"/>
        <end position="231"/>
    </location>
</feature>
<evidence type="ECO:0000313" key="6">
    <source>
        <dbReference type="EMBL" id="MEQ2208331.1"/>
    </source>
</evidence>
<dbReference type="PANTHER" id="PTHR45739:SF15">
    <property type="entry name" value="FRAS1-RELATED EXTRACELLULAR MATRIX PROTEIN 3 PRECURSOR"/>
    <property type="match status" value="1"/>
</dbReference>
<name>A0ABV0RK34_9TELE</name>
<organism evidence="6 7">
    <name type="scientific">Xenoophorus captivus</name>
    <dbReference type="NCBI Taxonomy" id="1517983"/>
    <lineage>
        <taxon>Eukaryota</taxon>
        <taxon>Metazoa</taxon>
        <taxon>Chordata</taxon>
        <taxon>Craniata</taxon>
        <taxon>Vertebrata</taxon>
        <taxon>Euteleostomi</taxon>
        <taxon>Actinopterygii</taxon>
        <taxon>Neopterygii</taxon>
        <taxon>Teleostei</taxon>
        <taxon>Neoteleostei</taxon>
        <taxon>Acanthomorphata</taxon>
        <taxon>Ovalentaria</taxon>
        <taxon>Atherinomorphae</taxon>
        <taxon>Cyprinodontiformes</taxon>
        <taxon>Goodeidae</taxon>
        <taxon>Xenoophorus</taxon>
    </lineage>
</organism>
<feature type="domain" description="Calx-beta" evidence="5">
    <location>
        <begin position="2"/>
        <end position="121"/>
    </location>
</feature>
<comment type="caution">
    <text evidence="6">The sequence shown here is derived from an EMBL/GenBank/DDBJ whole genome shotgun (WGS) entry which is preliminary data.</text>
</comment>
<accession>A0ABV0RK34</accession>
<proteinExistence type="predicted"/>
<dbReference type="Pfam" id="PF03160">
    <property type="entry name" value="Calx-beta"/>
    <property type="match status" value="3"/>
</dbReference>
<keyword evidence="2" id="KW-0677">Repeat</keyword>
<evidence type="ECO:0000256" key="3">
    <source>
        <dbReference type="ARBA" id="ARBA00022837"/>
    </source>
</evidence>
<sequence length="406" mass="45028">PSLYFGEPEYVVEESSGYVEVKVWRTGTDLSKTATVTVRSRKSDPVSAEGKIGSLTKSMTPSHYEKQPSSLRLLAGLDYVGISRNLDFAPGVTMQTFRVTILDDLGQPKLEGPETFDLVLRMPMNAVLGEPSKTTITINDTVTDLPKVQFKEGSYKVDESDGEVRAIVYRSGDISLKSTVRCYTRQGSAQVMMDFSERPNTDASISEKPCVVGLMDDSVHEEDEEFRLVLGSPKSKSPYGASIGEQKDALEGEKEHFIEIEILYDGQREMREAFTVHMKPDDNMVAEIQYHDFDKTGSICSAENINDTLTQYRWLISGPTGPDGVTSPMREVDTNTFFTNTKSITLDSIYFQAGSRVQCAARAFNTNGDAGLELSSPIVVVSTEEGEYHKKYFQTETSVSSFCDKL</sequence>
<keyword evidence="1" id="KW-0732">Signal</keyword>
<keyword evidence="3" id="KW-0106">Calcium</keyword>
<feature type="region of interest" description="Disordered" evidence="4">
    <location>
        <begin position="41"/>
        <end position="61"/>
    </location>
</feature>
<dbReference type="InterPro" id="IPR051561">
    <property type="entry name" value="FRAS1_ECM"/>
</dbReference>
<dbReference type="Gene3D" id="2.60.40.2030">
    <property type="match status" value="2"/>
</dbReference>
<dbReference type="SUPFAM" id="SSF141072">
    <property type="entry name" value="CalX-like"/>
    <property type="match status" value="2"/>
</dbReference>
<keyword evidence="7" id="KW-1185">Reference proteome</keyword>
<dbReference type="PANTHER" id="PTHR45739">
    <property type="entry name" value="MATRIX PROTEIN, PUTATIVE-RELATED"/>
    <property type="match status" value="1"/>
</dbReference>
<evidence type="ECO:0000256" key="1">
    <source>
        <dbReference type="ARBA" id="ARBA00022729"/>
    </source>
</evidence>
<dbReference type="SMART" id="SM00237">
    <property type="entry name" value="Calx_beta"/>
    <property type="match status" value="2"/>
</dbReference>
<dbReference type="InterPro" id="IPR003644">
    <property type="entry name" value="Calx_beta"/>
</dbReference>
<reference evidence="6 7" key="1">
    <citation type="submission" date="2021-06" db="EMBL/GenBank/DDBJ databases">
        <authorList>
            <person name="Palmer J.M."/>
        </authorList>
    </citation>
    <scope>NUCLEOTIDE SEQUENCE [LARGE SCALE GENOMIC DNA]</scope>
    <source>
        <strain evidence="6 7">XC_2019</strain>
        <tissue evidence="6">Muscle</tissue>
    </source>
</reference>
<evidence type="ECO:0000256" key="4">
    <source>
        <dbReference type="SAM" id="MobiDB-lite"/>
    </source>
</evidence>
<evidence type="ECO:0000259" key="5">
    <source>
        <dbReference type="SMART" id="SM00237"/>
    </source>
</evidence>
<protein>
    <recommendedName>
        <fullName evidence="5">Calx-beta domain-containing protein</fullName>
    </recommendedName>
</protein>
<evidence type="ECO:0000313" key="7">
    <source>
        <dbReference type="Proteomes" id="UP001434883"/>
    </source>
</evidence>
<dbReference type="InterPro" id="IPR038081">
    <property type="entry name" value="CalX-like_sf"/>
</dbReference>